<keyword evidence="5" id="KW-1185">Reference proteome</keyword>
<dbReference type="CDD" id="cd05237">
    <property type="entry name" value="UDP_invert_4-6DH_SDR_e"/>
    <property type="match status" value="1"/>
</dbReference>
<feature type="transmembrane region" description="Helical" evidence="2">
    <location>
        <begin position="12"/>
        <end position="33"/>
    </location>
</feature>
<feature type="transmembrane region" description="Helical" evidence="2">
    <location>
        <begin position="45"/>
        <end position="66"/>
    </location>
</feature>
<evidence type="ECO:0000259" key="3">
    <source>
        <dbReference type="Pfam" id="PF02719"/>
    </source>
</evidence>
<dbReference type="SUPFAM" id="SSF53335">
    <property type="entry name" value="S-adenosyl-L-methionine-dependent methyltransferases"/>
    <property type="match status" value="1"/>
</dbReference>
<dbReference type="InterPro" id="IPR051203">
    <property type="entry name" value="Polysaccharide_Synthase-Rel"/>
</dbReference>
<dbReference type="PANTHER" id="PTHR43318:SF1">
    <property type="entry name" value="POLYSACCHARIDE BIOSYNTHESIS PROTEIN EPSC-RELATED"/>
    <property type="match status" value="1"/>
</dbReference>
<comment type="similarity">
    <text evidence="1">Belongs to the polysaccharide synthase family.</text>
</comment>
<dbReference type="InterPro" id="IPR029063">
    <property type="entry name" value="SAM-dependent_MTases_sf"/>
</dbReference>
<dbReference type="Pfam" id="PF13727">
    <property type="entry name" value="CoA_binding_3"/>
    <property type="match status" value="1"/>
</dbReference>
<dbReference type="Pfam" id="PF02719">
    <property type="entry name" value="Polysacc_synt_2"/>
    <property type="match status" value="1"/>
</dbReference>
<feature type="domain" description="Polysaccharide biosynthesis protein CapD-like" evidence="3">
    <location>
        <begin position="294"/>
        <end position="582"/>
    </location>
</feature>
<dbReference type="AlphaFoldDB" id="A0A7Y0HEH2"/>
<dbReference type="Gene3D" id="3.40.50.720">
    <property type="entry name" value="NAD(P)-binding Rossmann-like Domain"/>
    <property type="match status" value="2"/>
</dbReference>
<proteinExistence type="inferred from homology"/>
<accession>A0A7Y0HEH2</accession>
<dbReference type="PANTHER" id="PTHR43318">
    <property type="entry name" value="UDP-N-ACETYLGLUCOSAMINE 4,6-DEHYDRATASE"/>
    <property type="match status" value="1"/>
</dbReference>
<dbReference type="RefSeq" id="WP_169625245.1">
    <property type="nucleotide sequence ID" value="NZ_JABBNT010000003.1"/>
</dbReference>
<evidence type="ECO:0000256" key="1">
    <source>
        <dbReference type="ARBA" id="ARBA00007430"/>
    </source>
</evidence>
<dbReference type="InterPro" id="IPR003869">
    <property type="entry name" value="Polysac_CapD-like"/>
</dbReference>
<name>A0A7Y0HEH2_9PROT</name>
<dbReference type="InterPro" id="IPR036291">
    <property type="entry name" value="NAD(P)-bd_dom_sf"/>
</dbReference>
<evidence type="ECO:0000313" key="4">
    <source>
        <dbReference type="EMBL" id="NMM44856.1"/>
    </source>
</evidence>
<reference evidence="4 5" key="1">
    <citation type="submission" date="2020-04" db="EMBL/GenBank/DDBJ databases">
        <title>Rhodospirillaceae bacterium KN72 isolated from deep sea.</title>
        <authorList>
            <person name="Zhang D.-C."/>
        </authorList>
    </citation>
    <scope>NUCLEOTIDE SEQUENCE [LARGE SCALE GENOMIC DNA]</scope>
    <source>
        <strain evidence="4 5">KN72</strain>
    </source>
</reference>
<keyword evidence="2" id="KW-0472">Membrane</keyword>
<dbReference type="SUPFAM" id="SSF51735">
    <property type="entry name" value="NAD(P)-binding Rossmann-fold domains"/>
    <property type="match status" value="1"/>
</dbReference>
<feature type="transmembrane region" description="Helical" evidence="2">
    <location>
        <begin position="78"/>
        <end position="99"/>
    </location>
</feature>
<comment type="caution">
    <text evidence="4">The sequence shown here is derived from an EMBL/GenBank/DDBJ whole genome shotgun (WGS) entry which is preliminary data.</text>
</comment>
<evidence type="ECO:0000256" key="2">
    <source>
        <dbReference type="SAM" id="Phobius"/>
    </source>
</evidence>
<sequence length="646" mass="71017">MFRALKHKRARIAFLHDVAMAALSFPLSLYLRLGDSVQYLPDRTFWQGTLIFTAIAAVVFLSSRLYRGIWRYASIDDLVALTKAATIIVLCFLPLMFLVTRLESMPRSLPLINWFVLLAMLGGPRFLYRVFKDRRLSSVLARADSKRVPILLVGAGDGAELFLRELRGDPNAPYFPVGILDEKGTRIGREIHNVPVLGGIDDFKDILKTVPLIPQRLVITKENLDGDLVRRVVELAESKGLTVARAPKRTELRSGDMDSGRLKVRPVAVEDLLGRPQQPLDRDAMRALARGKRVLVTGAGGTIGSELVRQIAESGPSELTLFDASEYQLYLIDLELSERFKELPRQAVLGDIRDRERVRAVMARVKPELVFHAAALKHVPMVEANPLEGVMTNCIGSRIVADACRDCGVACMVQISTDKVVNPTNVMGATKRIAEAYIQALDPISRKAGQTRYVVVRFGNVLGSTGSVVPLFRRQLEAGGPLTVTHPDVTRFFMTVREAVELVLQAAVVGVEDADAAGRIFVLDMGPPVKVLDLARQMIRLAGLQPEKDIDIVFTGLRPGEKLYEELLYGGEEKLPTRAPGMTLAAPRTGDLAEMAAALDRLESLARSGDRHGALTAVSDMVPEYVPDPNTLQRSIPALDAARVGE</sequence>
<keyword evidence="2" id="KW-1133">Transmembrane helix</keyword>
<gene>
    <name evidence="4" type="ORF">HH303_10240</name>
</gene>
<dbReference type="Proteomes" id="UP000539372">
    <property type="component" value="Unassembled WGS sequence"/>
</dbReference>
<dbReference type="EMBL" id="JABBNT010000003">
    <property type="protein sequence ID" value="NMM44856.1"/>
    <property type="molecule type" value="Genomic_DNA"/>
</dbReference>
<protein>
    <submittedName>
        <fullName evidence="4">Polysaccharide biosynthesis protein</fullName>
    </submittedName>
</protein>
<evidence type="ECO:0000313" key="5">
    <source>
        <dbReference type="Proteomes" id="UP000539372"/>
    </source>
</evidence>
<organism evidence="4 5">
    <name type="scientific">Pacificispira spongiicola</name>
    <dbReference type="NCBI Taxonomy" id="2729598"/>
    <lineage>
        <taxon>Bacteria</taxon>
        <taxon>Pseudomonadati</taxon>
        <taxon>Pseudomonadota</taxon>
        <taxon>Alphaproteobacteria</taxon>
        <taxon>Rhodospirillales</taxon>
        <taxon>Rhodospirillaceae</taxon>
        <taxon>Pacificispira</taxon>
    </lineage>
</organism>
<keyword evidence="2" id="KW-0812">Transmembrane</keyword>